<organism evidence="1">
    <name type="scientific">hydrothermal vent metagenome</name>
    <dbReference type="NCBI Taxonomy" id="652676"/>
    <lineage>
        <taxon>unclassified sequences</taxon>
        <taxon>metagenomes</taxon>
        <taxon>ecological metagenomes</taxon>
    </lineage>
</organism>
<accession>A0A3B0S1F8</accession>
<dbReference type="AlphaFoldDB" id="A0A3B0S1F8"/>
<proteinExistence type="predicted"/>
<dbReference type="EMBL" id="UOEK01000169">
    <property type="protein sequence ID" value="VAV99740.1"/>
    <property type="molecule type" value="Genomic_DNA"/>
</dbReference>
<name>A0A3B0S1F8_9ZZZZ</name>
<sequence length="78" mass="8221">MLLSISRVAASDLVTAYRGVLGREESAIPEARAGRSFAGVAELFGGCFGQVRAVDTSLTDELRNVCSGPINAENQIHV</sequence>
<reference evidence="1" key="1">
    <citation type="submission" date="2018-06" db="EMBL/GenBank/DDBJ databases">
        <authorList>
            <person name="Zhirakovskaya E."/>
        </authorList>
    </citation>
    <scope>NUCLEOTIDE SEQUENCE</scope>
</reference>
<gene>
    <name evidence="1" type="ORF">MNBD_ACTINO02-84</name>
</gene>
<evidence type="ECO:0000313" key="1">
    <source>
        <dbReference type="EMBL" id="VAV99740.1"/>
    </source>
</evidence>
<protein>
    <submittedName>
        <fullName evidence="1">Uncharacterized protein</fullName>
    </submittedName>
</protein>